<evidence type="ECO:0008006" key="3">
    <source>
        <dbReference type="Google" id="ProtNLM"/>
    </source>
</evidence>
<evidence type="ECO:0000313" key="2">
    <source>
        <dbReference type="Proteomes" id="UP000255423"/>
    </source>
</evidence>
<reference evidence="1 2" key="1">
    <citation type="submission" date="2017-08" db="EMBL/GenBank/DDBJ databases">
        <authorList>
            <person name="de Groot N.N."/>
        </authorList>
    </citation>
    <scope>NUCLEOTIDE SEQUENCE [LARGE SCALE GENOMIC DNA]</scope>
    <source>
        <strain evidence="1 2">HM2</strain>
    </source>
</reference>
<evidence type="ECO:0000313" key="1">
    <source>
        <dbReference type="EMBL" id="SUQ23990.1"/>
    </source>
</evidence>
<dbReference type="EMBL" id="UHJL01000002">
    <property type="protein sequence ID" value="SUQ23990.1"/>
    <property type="molecule type" value="Genomic_DNA"/>
</dbReference>
<dbReference type="AlphaFoldDB" id="A0A380S587"/>
<name>A0A380S587_FIBSU</name>
<organism evidence="1 2">
    <name type="scientific">Fibrobacter succinogenes</name>
    <name type="common">Bacteroides succinogenes</name>
    <dbReference type="NCBI Taxonomy" id="833"/>
    <lineage>
        <taxon>Bacteria</taxon>
        <taxon>Pseudomonadati</taxon>
        <taxon>Fibrobacterota</taxon>
        <taxon>Fibrobacteria</taxon>
        <taxon>Fibrobacterales</taxon>
        <taxon>Fibrobacteraceae</taxon>
        <taxon>Fibrobacter</taxon>
    </lineage>
</organism>
<dbReference type="Proteomes" id="UP000255423">
    <property type="component" value="Unassembled WGS sequence"/>
</dbReference>
<accession>A0A380S587</accession>
<gene>
    <name evidence="1" type="ORF">SAMN05661053_1380</name>
</gene>
<proteinExistence type="predicted"/>
<protein>
    <recommendedName>
        <fullName evidence="3">GIY-YIG domain-containing protein</fullName>
    </recommendedName>
</protein>
<dbReference type="RefSeq" id="WP_109572596.1">
    <property type="nucleotide sequence ID" value="NZ_UHJL01000002.1"/>
</dbReference>
<sequence>MSVFKISKQFSFSESDFIYRCGSIIKGMNKIECRYIHFFKPDAKNFWEKASKLKNKKGCYIYSWNTKPIYIGKTCGKNGFSQECFHIEKLKKISDYIKGANSPEYKQRKQYLHIYFIYLEGGKECQSLDDYIEEMETRLILRCIDNFGKGQLINTKKVNYKWSISGFMGNGNHRSLKGASKEYKSIVEEFKCLLKK</sequence>